<name>A0AA45USW8_ANAPH</name>
<accession>A0AA45USW8</accession>
<reference evidence="2" key="1">
    <citation type="submission" date="2016-03" db="EMBL/GenBank/DDBJ databases">
        <authorList>
            <person name="Loux Valentin"/>
        </authorList>
    </citation>
    <scope>NUCLEOTIDE SEQUENCE [LARGE SCALE GENOMIC DNA]</scope>
    <source>
        <strain evidence="2">C1</strain>
    </source>
</reference>
<sequence length="74" mass="8008">MLLQLGKSIKPPYGPAKYGESLIVVCFVSDAALILPSYFLSRGIQGLRRTVCAALINHAHEVTPKPNASIRNDS</sequence>
<dbReference type="EMBL" id="FLLR01000019">
    <property type="protein sequence ID" value="SBO14281.1"/>
    <property type="molecule type" value="Genomic_DNA"/>
</dbReference>
<dbReference type="AlphaFoldDB" id="A0AA45USW8"/>
<proteinExistence type="predicted"/>
<evidence type="ECO:0000313" key="2">
    <source>
        <dbReference type="Proteomes" id="UP000078419"/>
    </source>
</evidence>
<comment type="caution">
    <text evidence="1">The sequence shown here is derived from an EMBL/GenBank/DDBJ whole genome shotgun (WGS) entry which is preliminary data.</text>
</comment>
<dbReference type="Proteomes" id="UP000078419">
    <property type="component" value="Unassembled WGS sequence"/>
</dbReference>
<organism evidence="1 2">
    <name type="scientific">Anaplasma phagocytophilum</name>
    <name type="common">Ehrlichia phagocytophila</name>
    <dbReference type="NCBI Taxonomy" id="948"/>
    <lineage>
        <taxon>Bacteria</taxon>
        <taxon>Pseudomonadati</taxon>
        <taxon>Pseudomonadota</taxon>
        <taxon>Alphaproteobacteria</taxon>
        <taxon>Rickettsiales</taxon>
        <taxon>Anaplasmataceae</taxon>
        <taxon>Anaplasma</taxon>
        <taxon>phagocytophilum group</taxon>
    </lineage>
</organism>
<gene>
    <name evidence="1" type="ORF">ANAPC1_00628</name>
</gene>
<protein>
    <submittedName>
        <fullName evidence="1">Uncharacterized protein</fullName>
    </submittedName>
</protein>
<evidence type="ECO:0000313" key="1">
    <source>
        <dbReference type="EMBL" id="SBO14281.1"/>
    </source>
</evidence>